<proteinExistence type="predicted"/>
<organism evidence="1 2">
    <name type="scientific">Serratia fonticola</name>
    <dbReference type="NCBI Taxonomy" id="47917"/>
    <lineage>
        <taxon>Bacteria</taxon>
        <taxon>Pseudomonadati</taxon>
        <taxon>Pseudomonadota</taxon>
        <taxon>Gammaproteobacteria</taxon>
        <taxon>Enterobacterales</taxon>
        <taxon>Yersiniaceae</taxon>
        <taxon>Serratia</taxon>
    </lineage>
</organism>
<dbReference type="AlphaFoldDB" id="A0A3S4XJR2"/>
<dbReference type="InterPro" id="IPR036628">
    <property type="entry name" value="Clp_N_dom_sf"/>
</dbReference>
<dbReference type="Proteomes" id="UP000270487">
    <property type="component" value="Chromosome"/>
</dbReference>
<name>A0A3S4XJR2_SERFO</name>
<reference evidence="1 2" key="1">
    <citation type="submission" date="2018-12" db="EMBL/GenBank/DDBJ databases">
        <authorList>
            <consortium name="Pathogen Informatics"/>
        </authorList>
    </citation>
    <scope>NUCLEOTIDE SEQUENCE [LARGE SCALE GENOMIC DNA]</scope>
    <source>
        <strain evidence="1 2">NCTC13193</strain>
    </source>
</reference>
<gene>
    <name evidence="1" type="ORF">NCTC13193_02295</name>
</gene>
<accession>A0A3S4XJR2</accession>
<dbReference type="SUPFAM" id="SSF81923">
    <property type="entry name" value="Double Clp-N motif"/>
    <property type="match status" value="1"/>
</dbReference>
<evidence type="ECO:0000313" key="1">
    <source>
        <dbReference type="EMBL" id="VEI68371.1"/>
    </source>
</evidence>
<sequence>MIQIDLPTLVNRLNPIARHALEAAAAHCVSLQEAEVTVSQVLMQMVASPLSDVRVILNHAGVDTDALRESLDQRISGYQSVTQAYPSFSLCWWSGCRTVGYWRRPRWITASCAAG</sequence>
<dbReference type="EMBL" id="LR134492">
    <property type="protein sequence ID" value="VEI68371.1"/>
    <property type="molecule type" value="Genomic_DNA"/>
</dbReference>
<dbReference type="Gene3D" id="1.10.1780.10">
    <property type="entry name" value="Clp, N-terminal domain"/>
    <property type="match status" value="1"/>
</dbReference>
<protein>
    <submittedName>
        <fullName evidence="1">Type VI secretion ATPase, ClpV1 family</fullName>
    </submittedName>
</protein>
<evidence type="ECO:0000313" key="2">
    <source>
        <dbReference type="Proteomes" id="UP000270487"/>
    </source>
</evidence>